<dbReference type="PANTHER" id="PTHR43401">
    <property type="entry name" value="L-THREONINE 3-DEHYDROGENASE"/>
    <property type="match status" value="1"/>
</dbReference>
<dbReference type="GO" id="GO:0016491">
    <property type="term" value="F:oxidoreductase activity"/>
    <property type="evidence" value="ECO:0007669"/>
    <property type="project" value="UniProtKB-KW"/>
</dbReference>
<reference evidence="3" key="1">
    <citation type="submission" date="2021-02" db="EMBL/GenBank/DDBJ databases">
        <authorList>
            <person name="Nowell W R."/>
        </authorList>
    </citation>
    <scope>NUCLEOTIDE SEQUENCE</scope>
</reference>
<dbReference type="InterPro" id="IPR036291">
    <property type="entry name" value="NAD(P)-bd_dom_sf"/>
</dbReference>
<evidence type="ECO:0000259" key="2">
    <source>
        <dbReference type="Pfam" id="PF08240"/>
    </source>
</evidence>
<proteinExistence type="predicted"/>
<dbReference type="PANTHER" id="PTHR43401:SF2">
    <property type="entry name" value="L-THREONINE 3-DEHYDROGENASE"/>
    <property type="match status" value="1"/>
</dbReference>
<dbReference type="Pfam" id="PF08240">
    <property type="entry name" value="ADH_N"/>
    <property type="match status" value="1"/>
</dbReference>
<keyword evidence="1" id="KW-0560">Oxidoreductase</keyword>
<dbReference type="SUPFAM" id="SSF50129">
    <property type="entry name" value="GroES-like"/>
    <property type="match status" value="1"/>
</dbReference>
<dbReference type="InterPro" id="IPR013154">
    <property type="entry name" value="ADH-like_N"/>
</dbReference>
<dbReference type="EMBL" id="CAJNOR010001757">
    <property type="protein sequence ID" value="CAF1194641.1"/>
    <property type="molecule type" value="Genomic_DNA"/>
</dbReference>
<evidence type="ECO:0000313" key="3">
    <source>
        <dbReference type="EMBL" id="CAF1194641.1"/>
    </source>
</evidence>
<dbReference type="InterPro" id="IPR011032">
    <property type="entry name" value="GroES-like_sf"/>
</dbReference>
<protein>
    <recommendedName>
        <fullName evidence="2">Alcohol dehydrogenase-like N-terminal domain-containing protein</fullName>
    </recommendedName>
</protein>
<organism evidence="3 4">
    <name type="scientific">Adineta ricciae</name>
    <name type="common">Rotifer</name>
    <dbReference type="NCBI Taxonomy" id="249248"/>
    <lineage>
        <taxon>Eukaryota</taxon>
        <taxon>Metazoa</taxon>
        <taxon>Spiralia</taxon>
        <taxon>Gnathifera</taxon>
        <taxon>Rotifera</taxon>
        <taxon>Eurotatoria</taxon>
        <taxon>Bdelloidea</taxon>
        <taxon>Adinetida</taxon>
        <taxon>Adinetidae</taxon>
        <taxon>Adineta</taxon>
    </lineage>
</organism>
<evidence type="ECO:0000256" key="1">
    <source>
        <dbReference type="ARBA" id="ARBA00023002"/>
    </source>
</evidence>
<keyword evidence="4" id="KW-1185">Reference proteome</keyword>
<accession>A0A814VXJ9</accession>
<dbReference type="Gene3D" id="3.90.180.10">
    <property type="entry name" value="Medium-chain alcohol dehydrogenases, catalytic domain"/>
    <property type="match status" value="1"/>
</dbReference>
<dbReference type="Gene3D" id="3.40.50.720">
    <property type="entry name" value="NAD(P)-binding Rossmann-like Domain"/>
    <property type="match status" value="1"/>
</dbReference>
<comment type="caution">
    <text evidence="3">The sequence shown here is derived from an EMBL/GenBank/DDBJ whole genome shotgun (WGS) entry which is preliminary data.</text>
</comment>
<dbReference type="SUPFAM" id="SSF51735">
    <property type="entry name" value="NAD(P)-binding Rossmann-fold domains"/>
    <property type="match status" value="1"/>
</dbReference>
<name>A0A814VXJ9_ADIRI</name>
<feature type="domain" description="Alcohol dehydrogenase-like N-terminal" evidence="2">
    <location>
        <begin position="88"/>
        <end position="195"/>
    </location>
</feature>
<evidence type="ECO:0000313" key="4">
    <source>
        <dbReference type="Proteomes" id="UP000663828"/>
    </source>
</evidence>
<sequence length="480" mass="54058">MNSRASSPLVFLPRHLSYEDHRSPKQRFSRWNSYEIQLKAMISNILADKLIIFSAIPTTKAVTSDFQSSVPVFSDQFELTTNPLAGYCRVKTVRSQICNSDRRVLAGTKKGGVSQAIVLGHEGIGFIAQLSNTHTRHDLQVGDLVVLGPHFVEANDHCLKNGVPNLSCEMKHLGIHMNGVFADEMDFPEYTLNKITNSNEIIKKATNRSEYYDQMVFIEPLACVQRGYKLLQKQPYFNINAIETILILGAGPMGVIHAVHIQKKYPHIKVSITDIDSTRRNLTKNLPNLQANVVEIDTLGDNTQFDMIVVATSSREANVHSAIKFIKHNGVILLFSGIDMKNGDVRPVINGIDIETVHRYEHSVQLINYGFNLDAQITKSMYFMGTSGYVKDDFETSIQELHEDFMLGSELCLYRRIATSVINKLDGNVVHDLTGAFRDVTFDMPAIIPLLKLFDENDANDSDVNVHNHLKILIRHENYL</sequence>
<gene>
    <name evidence="3" type="ORF">XAT740_LOCUS23321</name>
</gene>
<dbReference type="AlphaFoldDB" id="A0A814VXJ9"/>
<dbReference type="InterPro" id="IPR050129">
    <property type="entry name" value="Zn_alcohol_dh"/>
</dbReference>
<dbReference type="Proteomes" id="UP000663828">
    <property type="component" value="Unassembled WGS sequence"/>
</dbReference>